<dbReference type="PANTHER" id="PTHR46734:SF1">
    <property type="entry name" value="TELOMERIC REPEAT-BINDING FACTOR 1"/>
    <property type="match status" value="1"/>
</dbReference>
<organism evidence="5 6">
    <name type="scientific">Ridgeia piscesae</name>
    <name type="common">Tubeworm</name>
    <dbReference type="NCBI Taxonomy" id="27915"/>
    <lineage>
        <taxon>Eukaryota</taxon>
        <taxon>Metazoa</taxon>
        <taxon>Spiralia</taxon>
        <taxon>Lophotrochozoa</taxon>
        <taxon>Annelida</taxon>
        <taxon>Polychaeta</taxon>
        <taxon>Sedentaria</taxon>
        <taxon>Canalipalpata</taxon>
        <taxon>Sabellida</taxon>
        <taxon>Siboglinidae</taxon>
        <taxon>Ridgeia</taxon>
    </lineage>
</organism>
<keyword evidence="1" id="KW-0539">Nucleus</keyword>
<sequence length="132" mass="15176">MTDGNCRDGHVQSRRNGDNEDASSQSTMSEDIFAKPAHVTLGPRRRFRSSLAPAAKISSNVSTASTRRRPNIWDTGEEMALYRGVRKFGQGQWAKIKLQYNFVDRTSVDLKDKWRNMIRKGRIHELEDMFDD</sequence>
<feature type="domain" description="Myb-like" evidence="3">
    <location>
        <begin position="65"/>
        <end position="118"/>
    </location>
</feature>
<reference evidence="5" key="1">
    <citation type="journal article" date="2023" name="Mol. Biol. Evol.">
        <title>Third-Generation Sequencing Reveals the Adaptive Role of the Epigenome in Three Deep-Sea Polychaetes.</title>
        <authorList>
            <person name="Perez M."/>
            <person name="Aroh O."/>
            <person name="Sun Y."/>
            <person name="Lan Y."/>
            <person name="Juniper S.K."/>
            <person name="Young C.R."/>
            <person name="Angers B."/>
            <person name="Qian P.Y."/>
        </authorList>
    </citation>
    <scope>NUCLEOTIDE SEQUENCE</scope>
    <source>
        <strain evidence="5">R07B-5</strain>
    </source>
</reference>
<dbReference type="CDD" id="cd11660">
    <property type="entry name" value="SANT_TRF"/>
    <property type="match status" value="1"/>
</dbReference>
<dbReference type="AlphaFoldDB" id="A0AAD9NBX1"/>
<dbReference type="Proteomes" id="UP001209878">
    <property type="component" value="Unassembled WGS sequence"/>
</dbReference>
<dbReference type="SMART" id="SM00717">
    <property type="entry name" value="SANT"/>
    <property type="match status" value="1"/>
</dbReference>
<dbReference type="InterPro" id="IPR017930">
    <property type="entry name" value="Myb_dom"/>
</dbReference>
<dbReference type="InterPro" id="IPR009057">
    <property type="entry name" value="Homeodomain-like_sf"/>
</dbReference>
<evidence type="ECO:0000256" key="2">
    <source>
        <dbReference type="SAM" id="MobiDB-lite"/>
    </source>
</evidence>
<evidence type="ECO:0000313" key="5">
    <source>
        <dbReference type="EMBL" id="KAK2162536.1"/>
    </source>
</evidence>
<feature type="compositionally biased region" description="Basic and acidic residues" evidence="2">
    <location>
        <begin position="1"/>
        <end position="18"/>
    </location>
</feature>
<dbReference type="PROSITE" id="PS50090">
    <property type="entry name" value="MYB_LIKE"/>
    <property type="match status" value="1"/>
</dbReference>
<name>A0AAD9NBX1_RIDPI</name>
<dbReference type="SUPFAM" id="SSF46689">
    <property type="entry name" value="Homeodomain-like"/>
    <property type="match status" value="1"/>
</dbReference>
<gene>
    <name evidence="5" type="ORF">NP493_1518g00006</name>
</gene>
<feature type="region of interest" description="Disordered" evidence="2">
    <location>
        <begin position="1"/>
        <end position="36"/>
    </location>
</feature>
<dbReference type="EMBL" id="JAODUO010001517">
    <property type="protein sequence ID" value="KAK2162536.1"/>
    <property type="molecule type" value="Genomic_DNA"/>
</dbReference>
<protein>
    <submittedName>
        <fullName evidence="5">Uncharacterized protein</fullName>
    </submittedName>
</protein>
<evidence type="ECO:0000313" key="6">
    <source>
        <dbReference type="Proteomes" id="UP001209878"/>
    </source>
</evidence>
<dbReference type="PANTHER" id="PTHR46734">
    <property type="entry name" value="TELOMERIC REPEAT-BINDING FACTOR 1 TERF1"/>
    <property type="match status" value="1"/>
</dbReference>
<keyword evidence="6" id="KW-1185">Reference proteome</keyword>
<comment type="caution">
    <text evidence="5">The sequence shown here is derived from an EMBL/GenBank/DDBJ whole genome shotgun (WGS) entry which is preliminary data.</text>
</comment>
<dbReference type="Pfam" id="PF00249">
    <property type="entry name" value="Myb_DNA-binding"/>
    <property type="match status" value="1"/>
</dbReference>
<proteinExistence type="predicted"/>
<evidence type="ECO:0000259" key="3">
    <source>
        <dbReference type="PROSITE" id="PS50090"/>
    </source>
</evidence>
<dbReference type="PROSITE" id="PS51294">
    <property type="entry name" value="HTH_MYB"/>
    <property type="match status" value="1"/>
</dbReference>
<accession>A0AAD9NBX1</accession>
<dbReference type="InterPro" id="IPR001005">
    <property type="entry name" value="SANT/Myb"/>
</dbReference>
<evidence type="ECO:0000256" key="1">
    <source>
        <dbReference type="ARBA" id="ARBA00023242"/>
    </source>
</evidence>
<feature type="domain" description="HTH myb-type" evidence="4">
    <location>
        <begin position="73"/>
        <end position="122"/>
    </location>
</feature>
<dbReference type="Gene3D" id="1.10.246.220">
    <property type="match status" value="1"/>
</dbReference>
<dbReference type="InterPro" id="IPR052450">
    <property type="entry name" value="TRBD-Containing_Protein"/>
</dbReference>
<evidence type="ECO:0000259" key="4">
    <source>
        <dbReference type="PROSITE" id="PS51294"/>
    </source>
</evidence>